<dbReference type="Gene3D" id="6.10.20.100">
    <property type="match status" value="1"/>
</dbReference>
<reference evidence="4 5" key="1">
    <citation type="submission" date="2017-07" db="EMBL/GenBank/DDBJ databases">
        <title>Recovery of genomes from metagenomes via a dereplication, aggregation, and scoring strategy.</title>
        <authorList>
            <person name="Sieber C.M."/>
            <person name="Probst A.J."/>
            <person name="Sharrar A."/>
            <person name="Thomas B.C."/>
            <person name="Hess M."/>
            <person name="Tringe S.G."/>
            <person name="Banfield J.F."/>
        </authorList>
    </citation>
    <scope>NUCLEOTIDE SEQUENCE [LARGE SCALE GENOMIC DNA]</scope>
    <source>
        <strain evidence="4">JGI_Cruoil_03_51_56</strain>
    </source>
</reference>
<dbReference type="AlphaFoldDB" id="A0A235BT87"/>
<keyword evidence="3" id="KW-0408">Iron</keyword>
<dbReference type="GO" id="GO:0005506">
    <property type="term" value="F:iron ion binding"/>
    <property type="evidence" value="ECO:0007669"/>
    <property type="project" value="TreeGrafter"/>
</dbReference>
<organism evidence="4 5">
    <name type="scientific">candidate division WOR-3 bacterium JGI_Cruoil_03_51_56</name>
    <dbReference type="NCBI Taxonomy" id="1973747"/>
    <lineage>
        <taxon>Bacteria</taxon>
        <taxon>Bacteria division WOR-3</taxon>
    </lineage>
</organism>
<accession>A0A235BT87</accession>
<keyword evidence="2" id="KW-0479">Metal-binding</keyword>
<dbReference type="PIRSF" id="PIRSF005622">
    <property type="entry name" value="Hydrgn_mat_hypD"/>
    <property type="match status" value="1"/>
</dbReference>
<dbReference type="PANTHER" id="PTHR30149">
    <property type="entry name" value="HYDROGENASE PROTEIN ASSEMBLY PROTEIN HYPD"/>
    <property type="match status" value="1"/>
</dbReference>
<protein>
    <submittedName>
        <fullName evidence="4">Hydrogenase formation protein HypD</fullName>
    </submittedName>
</protein>
<dbReference type="NCBIfam" id="TIGR00075">
    <property type="entry name" value="hypD"/>
    <property type="match status" value="1"/>
</dbReference>
<gene>
    <name evidence="4" type="ORF">CH330_07050</name>
</gene>
<dbReference type="Proteomes" id="UP000215559">
    <property type="component" value="Unassembled WGS sequence"/>
</dbReference>
<name>A0A235BT87_UNCW3</name>
<dbReference type="Pfam" id="PF01924">
    <property type="entry name" value="HypD"/>
    <property type="match status" value="1"/>
</dbReference>
<dbReference type="Gene3D" id="3.40.50.11740">
    <property type="entry name" value="HypD, alpha/beta domain 2"/>
    <property type="match status" value="2"/>
</dbReference>
<dbReference type="GO" id="GO:0051604">
    <property type="term" value="P:protein maturation"/>
    <property type="evidence" value="ECO:0007669"/>
    <property type="project" value="TreeGrafter"/>
</dbReference>
<dbReference type="GO" id="GO:0070025">
    <property type="term" value="F:carbon monoxide binding"/>
    <property type="evidence" value="ECO:0007669"/>
    <property type="project" value="TreeGrafter"/>
</dbReference>
<proteinExistence type="inferred from homology"/>
<comment type="caution">
    <text evidence="4">The sequence shown here is derived from an EMBL/GenBank/DDBJ whole genome shotgun (WGS) entry which is preliminary data.</text>
</comment>
<evidence type="ECO:0000256" key="1">
    <source>
        <dbReference type="ARBA" id="ARBA00007888"/>
    </source>
</evidence>
<dbReference type="InterPro" id="IPR042244">
    <property type="entry name" value="HypD_2_sf"/>
</dbReference>
<dbReference type="GO" id="GO:0051539">
    <property type="term" value="F:4 iron, 4 sulfur cluster binding"/>
    <property type="evidence" value="ECO:0007669"/>
    <property type="project" value="TreeGrafter"/>
</dbReference>
<dbReference type="PANTHER" id="PTHR30149:SF0">
    <property type="entry name" value="HYDROGENASE MATURATION FACTOR HYPD"/>
    <property type="match status" value="1"/>
</dbReference>
<evidence type="ECO:0000313" key="4">
    <source>
        <dbReference type="EMBL" id="OYD14937.1"/>
    </source>
</evidence>
<sequence>MESSSGSGASPKLVHSLLERVNRIVDELCRDREGINLMEVCGTHTMAISGFGIRQAVDKRLKLLSGPGCPVCVTTQEEIDGAIGLAENPDITLVTFGDMMRVPGSRCSLEQEKAKGADVRVIYSAMDALDFADAENGRQFVFLGIGFETTAPTVAAAVLAAQHRGIENLSVLPMFKLIPPALEKIVSSKRVNISGFILPGHVSTIIGTRKYQFLVEKYRMPSCITGFEASDIVQGIYMLLKQMKEGPEVAIQYRRIVRPEGNPEARHIMETVFEPVDAAWRGIGMMPGSGLGFREDFGLFDAHKRFEFKPRKPRKTGCRCGEVMLGLITPPECKLFGKICTPEMPVGPCMVSSEGACAAYYKYERRND</sequence>
<dbReference type="InterPro" id="IPR002780">
    <property type="entry name" value="Hyd_form_HypD"/>
</dbReference>
<dbReference type="EMBL" id="NOZP01000132">
    <property type="protein sequence ID" value="OYD14937.1"/>
    <property type="molecule type" value="Genomic_DNA"/>
</dbReference>
<evidence type="ECO:0000256" key="2">
    <source>
        <dbReference type="ARBA" id="ARBA00022723"/>
    </source>
</evidence>
<dbReference type="InterPro" id="IPR042243">
    <property type="entry name" value="HypD_1"/>
</dbReference>
<evidence type="ECO:0000313" key="5">
    <source>
        <dbReference type="Proteomes" id="UP000215559"/>
    </source>
</evidence>
<comment type="similarity">
    <text evidence="1">Belongs to the HypD family.</text>
</comment>
<evidence type="ECO:0000256" key="3">
    <source>
        <dbReference type="ARBA" id="ARBA00023004"/>
    </source>
</evidence>